<reference evidence="2 3" key="1">
    <citation type="submission" date="2019-02" db="EMBL/GenBank/DDBJ databases">
        <title>Deep-cultivation of Planctomycetes and their phenomic and genomic characterization uncovers novel biology.</title>
        <authorList>
            <person name="Wiegand S."/>
            <person name="Jogler M."/>
            <person name="Boedeker C."/>
            <person name="Pinto D."/>
            <person name="Vollmers J."/>
            <person name="Rivas-Marin E."/>
            <person name="Kohn T."/>
            <person name="Peeters S.H."/>
            <person name="Heuer A."/>
            <person name="Rast P."/>
            <person name="Oberbeckmann S."/>
            <person name="Bunk B."/>
            <person name="Jeske O."/>
            <person name="Meyerdierks A."/>
            <person name="Storesund J.E."/>
            <person name="Kallscheuer N."/>
            <person name="Luecker S."/>
            <person name="Lage O.M."/>
            <person name="Pohl T."/>
            <person name="Merkel B.J."/>
            <person name="Hornburger P."/>
            <person name="Mueller R.-W."/>
            <person name="Bruemmer F."/>
            <person name="Labrenz M."/>
            <person name="Spormann A.M."/>
            <person name="Op den Camp H."/>
            <person name="Overmann J."/>
            <person name="Amann R."/>
            <person name="Jetten M.S.M."/>
            <person name="Mascher T."/>
            <person name="Medema M.H."/>
            <person name="Devos D.P."/>
            <person name="Kaster A.-K."/>
            <person name="Ovreas L."/>
            <person name="Rohde M."/>
            <person name="Galperin M.Y."/>
            <person name="Jogler C."/>
        </authorList>
    </citation>
    <scope>NUCLEOTIDE SEQUENCE [LARGE SCALE GENOMIC DNA]</scope>
    <source>
        <strain evidence="2 3">ElP</strain>
    </source>
</reference>
<dbReference type="Proteomes" id="UP000317835">
    <property type="component" value="Chromosome"/>
</dbReference>
<evidence type="ECO:0000313" key="3">
    <source>
        <dbReference type="Proteomes" id="UP000317835"/>
    </source>
</evidence>
<organism evidence="2 3">
    <name type="scientific">Tautonia plasticadhaerens</name>
    <dbReference type="NCBI Taxonomy" id="2527974"/>
    <lineage>
        <taxon>Bacteria</taxon>
        <taxon>Pseudomonadati</taxon>
        <taxon>Planctomycetota</taxon>
        <taxon>Planctomycetia</taxon>
        <taxon>Isosphaerales</taxon>
        <taxon>Isosphaeraceae</taxon>
        <taxon>Tautonia</taxon>
    </lineage>
</organism>
<dbReference type="EMBL" id="CP036426">
    <property type="protein sequence ID" value="QDV38100.1"/>
    <property type="molecule type" value="Genomic_DNA"/>
</dbReference>
<proteinExistence type="predicted"/>
<evidence type="ECO:0000256" key="1">
    <source>
        <dbReference type="SAM" id="SignalP"/>
    </source>
</evidence>
<accession>A0A518HB68</accession>
<feature type="signal peptide" evidence="1">
    <location>
        <begin position="1"/>
        <end position="27"/>
    </location>
</feature>
<dbReference type="RefSeq" id="WP_145276347.1">
    <property type="nucleotide sequence ID" value="NZ_CP036426.1"/>
</dbReference>
<name>A0A518HB68_9BACT</name>
<evidence type="ECO:0008006" key="4">
    <source>
        <dbReference type="Google" id="ProtNLM"/>
    </source>
</evidence>
<dbReference type="AlphaFoldDB" id="A0A518HB68"/>
<keyword evidence="3" id="KW-1185">Reference proteome</keyword>
<gene>
    <name evidence="2" type="ORF">ElP_60490</name>
</gene>
<sequence length="61" mass="6363" precursor="true">MLRKLLATSMTAAVVCASLTLSSVVLPGCGGDDKIRDLPGGEMPVPTAEEKAQLKADYSQK</sequence>
<dbReference type="KEGG" id="tpla:ElP_60490"/>
<feature type="chain" id="PRO_5021701868" description="Secreted protein" evidence="1">
    <location>
        <begin position="28"/>
        <end position="61"/>
    </location>
</feature>
<evidence type="ECO:0000313" key="2">
    <source>
        <dbReference type="EMBL" id="QDV38100.1"/>
    </source>
</evidence>
<keyword evidence="1" id="KW-0732">Signal</keyword>
<protein>
    <recommendedName>
        <fullName evidence="4">Secreted protein</fullName>
    </recommendedName>
</protein>